<feature type="transmembrane region" description="Helical" evidence="2">
    <location>
        <begin position="52"/>
        <end position="70"/>
    </location>
</feature>
<comment type="caution">
    <text evidence="3">The sequence shown here is derived from an EMBL/GenBank/DDBJ whole genome shotgun (WGS) entry which is preliminary data.</text>
</comment>
<dbReference type="RefSeq" id="WP_191714729.1">
    <property type="nucleotide sequence ID" value="NZ_JACSPU010000002.1"/>
</dbReference>
<evidence type="ECO:0008006" key="5">
    <source>
        <dbReference type="Google" id="ProtNLM"/>
    </source>
</evidence>
<reference evidence="3 4" key="1">
    <citation type="submission" date="2020-08" db="EMBL/GenBank/DDBJ databases">
        <title>A Genomic Blueprint of the Chicken Gut Microbiome.</title>
        <authorList>
            <person name="Gilroy R."/>
            <person name="Ravi A."/>
            <person name="Getino M."/>
            <person name="Pursley I."/>
            <person name="Horton D.L."/>
            <person name="Alikhan N.-F."/>
            <person name="Baker D."/>
            <person name="Gharbi K."/>
            <person name="Hall N."/>
            <person name="Watson M."/>
            <person name="Adriaenssens E.M."/>
            <person name="Foster-Nyarko E."/>
            <person name="Jarju S."/>
            <person name="Secka A."/>
            <person name="Antonio M."/>
            <person name="Oren A."/>
            <person name="Chaudhuri R."/>
            <person name="La Ragione R.M."/>
            <person name="Hildebrand F."/>
            <person name="Pallen M.J."/>
        </authorList>
    </citation>
    <scope>NUCLEOTIDE SEQUENCE [LARGE SCALE GENOMIC DNA]</scope>
    <source>
        <strain evidence="3 4">Sa1BUA13</strain>
    </source>
</reference>
<protein>
    <recommendedName>
        <fullName evidence="5">Phage capsid protein</fullName>
    </recommendedName>
</protein>
<sequence>MDSKRTAKENGERARQKELKNNPGGSLRDGVDGGAGNGNMTDIAGDMGWKGMVLLIVLLIAGYVIYQLFFN</sequence>
<dbReference type="Proteomes" id="UP000658980">
    <property type="component" value="Unassembled WGS sequence"/>
</dbReference>
<evidence type="ECO:0000256" key="1">
    <source>
        <dbReference type="SAM" id="MobiDB-lite"/>
    </source>
</evidence>
<feature type="region of interest" description="Disordered" evidence="1">
    <location>
        <begin position="1"/>
        <end position="36"/>
    </location>
</feature>
<name>A0ABR8WCL7_9BACL</name>
<keyword evidence="2" id="KW-0812">Transmembrane</keyword>
<feature type="compositionally biased region" description="Basic and acidic residues" evidence="1">
    <location>
        <begin position="1"/>
        <end position="20"/>
    </location>
</feature>
<gene>
    <name evidence="3" type="ORF">H9630_06680</name>
</gene>
<dbReference type="InterPro" id="IPR045946">
    <property type="entry name" value="DUF6366"/>
</dbReference>
<keyword evidence="4" id="KW-1185">Reference proteome</keyword>
<keyword evidence="2" id="KW-0472">Membrane</keyword>
<keyword evidence="2" id="KW-1133">Transmembrane helix</keyword>
<evidence type="ECO:0000313" key="3">
    <source>
        <dbReference type="EMBL" id="MBD8014501.1"/>
    </source>
</evidence>
<proteinExistence type="predicted"/>
<accession>A0ABR8WCL7</accession>
<dbReference type="EMBL" id="JACSPU010000002">
    <property type="protein sequence ID" value="MBD8014501.1"/>
    <property type="molecule type" value="Genomic_DNA"/>
</dbReference>
<dbReference type="Pfam" id="PF19893">
    <property type="entry name" value="DUF6366"/>
    <property type="match status" value="1"/>
</dbReference>
<evidence type="ECO:0000256" key="2">
    <source>
        <dbReference type="SAM" id="Phobius"/>
    </source>
</evidence>
<evidence type="ECO:0000313" key="4">
    <source>
        <dbReference type="Proteomes" id="UP000658980"/>
    </source>
</evidence>
<organism evidence="3 4">
    <name type="scientific">Planococcus wigleyi</name>
    <dbReference type="NCBI Taxonomy" id="2762216"/>
    <lineage>
        <taxon>Bacteria</taxon>
        <taxon>Bacillati</taxon>
        <taxon>Bacillota</taxon>
        <taxon>Bacilli</taxon>
        <taxon>Bacillales</taxon>
        <taxon>Caryophanaceae</taxon>
        <taxon>Planococcus</taxon>
    </lineage>
</organism>